<feature type="region of interest" description="Disordered" evidence="1">
    <location>
        <begin position="67"/>
        <end position="89"/>
    </location>
</feature>
<keyword evidence="3" id="KW-1185">Reference proteome</keyword>
<dbReference type="AlphaFoldDB" id="H3C610"/>
<reference evidence="3" key="1">
    <citation type="journal article" date="2004" name="Nature">
        <title>Genome duplication in the teleost fish Tetraodon nigroviridis reveals the early vertebrate proto-karyotype.</title>
        <authorList>
            <person name="Jaillon O."/>
            <person name="Aury J.-M."/>
            <person name="Brunet F."/>
            <person name="Petit J.-L."/>
            <person name="Stange-Thomann N."/>
            <person name="Mauceli E."/>
            <person name="Bouneau L."/>
            <person name="Fischer C."/>
            <person name="Ozouf-Costaz C."/>
            <person name="Bernot A."/>
            <person name="Nicaud S."/>
            <person name="Jaffe D."/>
            <person name="Fisher S."/>
            <person name="Lutfalla G."/>
            <person name="Dossat C."/>
            <person name="Segurens B."/>
            <person name="Dasilva C."/>
            <person name="Salanoubat M."/>
            <person name="Levy M."/>
            <person name="Boudet N."/>
            <person name="Castellano S."/>
            <person name="Anthouard V."/>
            <person name="Jubin C."/>
            <person name="Castelli V."/>
            <person name="Katinka M."/>
            <person name="Vacherie B."/>
            <person name="Biemont C."/>
            <person name="Skalli Z."/>
            <person name="Cattolico L."/>
            <person name="Poulain J."/>
            <person name="De Berardinis V."/>
            <person name="Cruaud C."/>
            <person name="Duprat S."/>
            <person name="Brottier P."/>
            <person name="Coutanceau J.-P."/>
            <person name="Gouzy J."/>
            <person name="Parra G."/>
            <person name="Lardier G."/>
            <person name="Chapple C."/>
            <person name="McKernan K.J."/>
            <person name="McEwan P."/>
            <person name="Bosak S."/>
            <person name="Kellis M."/>
            <person name="Volff J.-N."/>
            <person name="Guigo R."/>
            <person name="Zody M.C."/>
            <person name="Mesirov J."/>
            <person name="Lindblad-Toh K."/>
            <person name="Birren B."/>
            <person name="Nusbaum C."/>
            <person name="Kahn D."/>
            <person name="Robinson-Rechavi M."/>
            <person name="Laudet V."/>
            <person name="Schachter V."/>
            <person name="Quetier F."/>
            <person name="Saurin W."/>
            <person name="Scarpelli C."/>
            <person name="Wincker P."/>
            <person name="Lander E.S."/>
            <person name="Weissenbach J."/>
            <person name="Roest Crollius H."/>
        </authorList>
    </citation>
    <scope>NUCLEOTIDE SEQUENCE [LARGE SCALE GENOMIC DNA]</scope>
</reference>
<protein>
    <submittedName>
        <fullName evidence="2">Uncharacterized protein</fullName>
    </submittedName>
</protein>
<dbReference type="GeneTree" id="ENSGT00500000046181"/>
<dbReference type="HOGENOM" id="CLU_113774_0_0_1"/>
<accession>H3C610</accession>
<proteinExistence type="predicted"/>
<evidence type="ECO:0000313" key="3">
    <source>
        <dbReference type="Proteomes" id="UP000007303"/>
    </source>
</evidence>
<reference evidence="2" key="2">
    <citation type="submission" date="2025-08" db="UniProtKB">
        <authorList>
            <consortium name="Ensembl"/>
        </authorList>
    </citation>
    <scope>IDENTIFICATION</scope>
</reference>
<dbReference type="Ensembl" id="ENSTNIT00000002970.1">
    <property type="protein sequence ID" value="ENSTNIP00000003680.1"/>
    <property type="gene ID" value="ENSTNIG00000001823.1"/>
</dbReference>
<evidence type="ECO:0000313" key="2">
    <source>
        <dbReference type="Ensembl" id="ENSTNIP00000003680.1"/>
    </source>
</evidence>
<name>H3C610_TETNG</name>
<dbReference type="InParanoid" id="H3C610"/>
<reference evidence="2" key="3">
    <citation type="submission" date="2025-09" db="UniProtKB">
        <authorList>
            <consortium name="Ensembl"/>
        </authorList>
    </citation>
    <scope>IDENTIFICATION</scope>
</reference>
<evidence type="ECO:0000256" key="1">
    <source>
        <dbReference type="SAM" id="MobiDB-lite"/>
    </source>
</evidence>
<organism evidence="2 3">
    <name type="scientific">Tetraodon nigroviridis</name>
    <name type="common">Spotted green pufferfish</name>
    <name type="synonym">Chelonodon nigroviridis</name>
    <dbReference type="NCBI Taxonomy" id="99883"/>
    <lineage>
        <taxon>Eukaryota</taxon>
        <taxon>Metazoa</taxon>
        <taxon>Chordata</taxon>
        <taxon>Craniata</taxon>
        <taxon>Vertebrata</taxon>
        <taxon>Euteleostomi</taxon>
        <taxon>Actinopterygii</taxon>
        <taxon>Neopterygii</taxon>
        <taxon>Teleostei</taxon>
        <taxon>Neoteleostei</taxon>
        <taxon>Acanthomorphata</taxon>
        <taxon>Eupercaria</taxon>
        <taxon>Tetraodontiformes</taxon>
        <taxon>Tetradontoidea</taxon>
        <taxon>Tetraodontidae</taxon>
        <taxon>Tetraodon</taxon>
    </lineage>
</organism>
<feature type="compositionally biased region" description="Polar residues" evidence="1">
    <location>
        <begin position="67"/>
        <end position="81"/>
    </location>
</feature>
<sequence length="210" mass="23347">MVFIDACSHTYTGNMDDRNGFFIDACSHTDREKVSQDMRKKKLKMRQQLSYELYFTAVSLSHNRTTLVPPTSTTSQMETASGSACTRTTGRTSATQTEVFNVCGMDYLTGSWVLEDLYSSNIPGRPGVDQRRDAWTVLLSPWSSFLSSHHRPPRSLSRCPGASGGLRQAGRSSRTALSLALHPGPGCPRRPHQTPLRLLENTPVYAKQLH</sequence>
<feature type="region of interest" description="Disordered" evidence="1">
    <location>
        <begin position="147"/>
        <end position="175"/>
    </location>
</feature>
<dbReference type="Proteomes" id="UP000007303">
    <property type="component" value="Unassembled WGS sequence"/>
</dbReference>